<evidence type="ECO:0000313" key="6">
    <source>
        <dbReference type="EMBL" id="KTC74180.1"/>
    </source>
</evidence>
<proteinExistence type="predicted"/>
<dbReference type="Pfam" id="PF07167">
    <property type="entry name" value="PhaC_N"/>
    <property type="match status" value="1"/>
</dbReference>
<name>A0A0W0RT07_LEGBO</name>
<evidence type="ECO:0000256" key="2">
    <source>
        <dbReference type="ARBA" id="ARBA00023315"/>
    </source>
</evidence>
<keyword evidence="7" id="KW-1185">Reference proteome</keyword>
<protein>
    <submittedName>
        <fullName evidence="6">PHA synthase</fullName>
    </submittedName>
</protein>
<evidence type="ECO:0000259" key="4">
    <source>
        <dbReference type="Pfam" id="PF07167"/>
    </source>
</evidence>
<reference evidence="6 7" key="1">
    <citation type="submission" date="2015-11" db="EMBL/GenBank/DDBJ databases">
        <title>Genomic analysis of 38 Legionella species identifies large and diverse effector repertoires.</title>
        <authorList>
            <person name="Burstein D."/>
            <person name="Amaro F."/>
            <person name="Zusman T."/>
            <person name="Lifshitz Z."/>
            <person name="Cohen O."/>
            <person name="Gilbert J.A."/>
            <person name="Pupko T."/>
            <person name="Shuman H.A."/>
            <person name="Segal G."/>
        </authorList>
    </citation>
    <scope>NUCLEOTIDE SEQUENCE [LARGE SCALE GENOMIC DNA]</scope>
    <source>
        <strain evidence="6 7">WIGA</strain>
    </source>
</reference>
<feature type="region of interest" description="Disordered" evidence="3">
    <location>
        <begin position="1"/>
        <end position="21"/>
    </location>
</feature>
<dbReference type="GO" id="GO:0016746">
    <property type="term" value="F:acyltransferase activity"/>
    <property type="evidence" value="ECO:0007669"/>
    <property type="project" value="UniProtKB-KW"/>
</dbReference>
<dbReference type="InterPro" id="IPR022211">
    <property type="entry name" value="PHBC_N"/>
</dbReference>
<evidence type="ECO:0000256" key="3">
    <source>
        <dbReference type="SAM" id="MobiDB-lite"/>
    </source>
</evidence>
<dbReference type="EMBL" id="LNXU01000017">
    <property type="protein sequence ID" value="KTC74180.1"/>
    <property type="molecule type" value="Genomic_DNA"/>
</dbReference>
<dbReference type="PANTHER" id="PTHR36837">
    <property type="entry name" value="POLY(3-HYDROXYALKANOATE) POLYMERASE SUBUNIT PHAC"/>
    <property type="match status" value="1"/>
</dbReference>
<evidence type="ECO:0000259" key="5">
    <source>
        <dbReference type="Pfam" id="PF12551"/>
    </source>
</evidence>
<organism evidence="6 7">
    <name type="scientific">Legionella bozemanae</name>
    <name type="common">Fluoribacter bozemanae</name>
    <dbReference type="NCBI Taxonomy" id="447"/>
    <lineage>
        <taxon>Bacteria</taxon>
        <taxon>Pseudomonadati</taxon>
        <taxon>Pseudomonadota</taxon>
        <taxon>Gammaproteobacteria</taxon>
        <taxon>Legionellales</taxon>
        <taxon>Legionellaceae</taxon>
        <taxon>Legionella</taxon>
    </lineage>
</organism>
<dbReference type="Proteomes" id="UP000054695">
    <property type="component" value="Unassembled WGS sequence"/>
</dbReference>
<evidence type="ECO:0000256" key="1">
    <source>
        <dbReference type="ARBA" id="ARBA00022679"/>
    </source>
</evidence>
<comment type="caution">
    <text evidence="6">The sequence shown here is derived from an EMBL/GenBank/DDBJ whole genome shotgun (WGS) entry which is preliminary data.</text>
</comment>
<dbReference type="GO" id="GO:0042619">
    <property type="term" value="P:poly-hydroxybutyrate biosynthetic process"/>
    <property type="evidence" value="ECO:0007669"/>
    <property type="project" value="InterPro"/>
</dbReference>
<dbReference type="InterPro" id="IPR051321">
    <property type="entry name" value="PHA/PHB_synthase"/>
</dbReference>
<dbReference type="OrthoDB" id="7208816at2"/>
<sequence length="597" mass="68839">MNQSKKKPPKSTENAQPPLLTESEKSDYEGLSFDRLFHAIISQLCNWLSPGTLMMSFTDWLVYLIFSPAKRIDLNKNALKKFGHLLLFIQQQSQDKCEPCIEVRQTDHRFQNELWSQFPFNVYSQSFLLTEEWWEQATTHLRGVSKHHENIVNFVTRQILDVFAPSNFPGINPEVITTTMNEGGMNFIKGWNNFVDDITRKLNDKPPAGSEQYKVGKNVAVTSGKVIYRNHLIELIQYEPTTSTVHPEPVLIIPAWIMKYYILDLSPNNSMVKFLVDKGHTVFMISWKNPTSEDRDLDFSDYAIRGVMDALKTINQIIPKEKIHAVGYCIGGTLLTMVAAKMAADNDDRLKTITLFAAQTDFQDAGELQLFIDENQLTYIEDIMWEKGYLEGSQMAGAFNMLRSIDLIWSRVVYDYLLGKRQEVSDLMAWNYDTTRMPYKMHSKYLRSLFLNNDLVEGRFKIDDESINLADIKVPTFAVSTIKDHIAPWKSVYKIHYFTDSDITFVLTNAGHNTGIVNEPGESGRSYQMLTHKENDKHLAPDIWLERAPHFKDSWWPAWEKWLTDYSGTKKKPPELGNPEKEIRPICDAPGTYVLKK</sequence>
<dbReference type="STRING" id="447.Lboz_1620"/>
<feature type="domain" description="Poly-beta-hydroxybutyrate polymerase N-terminal" evidence="5">
    <location>
        <begin position="33"/>
        <end position="70"/>
    </location>
</feature>
<dbReference type="InterPro" id="IPR029058">
    <property type="entry name" value="AB_hydrolase_fold"/>
</dbReference>
<dbReference type="RefSeq" id="WP_058459267.1">
    <property type="nucleotide sequence ID" value="NZ_CAAAIY010000001.1"/>
</dbReference>
<keyword evidence="1" id="KW-0808">Transferase</keyword>
<gene>
    <name evidence="6" type="primary">phbC_1</name>
    <name evidence="6" type="ORF">Lboz_1620</name>
</gene>
<evidence type="ECO:0000313" key="7">
    <source>
        <dbReference type="Proteomes" id="UP000054695"/>
    </source>
</evidence>
<dbReference type="PATRIC" id="fig|447.4.peg.1728"/>
<keyword evidence="2" id="KW-0012">Acyltransferase</keyword>
<dbReference type="Pfam" id="PF12551">
    <property type="entry name" value="PHBC_N"/>
    <property type="match status" value="1"/>
</dbReference>
<dbReference type="Gene3D" id="3.40.50.1820">
    <property type="entry name" value="alpha/beta hydrolase"/>
    <property type="match status" value="1"/>
</dbReference>
<dbReference type="SUPFAM" id="SSF53474">
    <property type="entry name" value="alpha/beta-Hydrolases"/>
    <property type="match status" value="1"/>
</dbReference>
<dbReference type="InterPro" id="IPR010941">
    <property type="entry name" value="PhaC_N"/>
</dbReference>
<dbReference type="PANTHER" id="PTHR36837:SF5">
    <property type="entry name" value="POLY-3-HYDROXYBUTYRATE SYNTHASE"/>
    <property type="match status" value="1"/>
</dbReference>
<dbReference type="AlphaFoldDB" id="A0A0W0RT07"/>
<feature type="domain" description="Poly-beta-hydroxybutyrate polymerase N-terminal" evidence="4">
    <location>
        <begin position="107"/>
        <end position="275"/>
    </location>
</feature>
<accession>A0A0W0RT07</accession>